<reference evidence="4" key="2">
    <citation type="journal article" date="2017" name="Nat. Plants">
        <title>The Aegilops tauschii genome reveals multiple impacts of transposons.</title>
        <authorList>
            <person name="Zhao G."/>
            <person name="Zou C."/>
            <person name="Li K."/>
            <person name="Wang K."/>
            <person name="Li T."/>
            <person name="Gao L."/>
            <person name="Zhang X."/>
            <person name="Wang H."/>
            <person name="Yang Z."/>
            <person name="Liu X."/>
            <person name="Jiang W."/>
            <person name="Mao L."/>
            <person name="Kong X."/>
            <person name="Jiao Y."/>
            <person name="Jia J."/>
        </authorList>
    </citation>
    <scope>NUCLEOTIDE SEQUENCE [LARGE SCALE GENOMIC DNA]</scope>
    <source>
        <strain evidence="4">cv. AL8/78</strain>
    </source>
</reference>
<proteinExistence type="inferred from homology"/>
<evidence type="ECO:0000313" key="4">
    <source>
        <dbReference type="Proteomes" id="UP000015105"/>
    </source>
</evidence>
<dbReference type="PANTHER" id="PTHR31471:SF13">
    <property type="entry name" value="REMORIN FAMILY PROTEIN"/>
    <property type="match status" value="1"/>
</dbReference>
<comment type="similarity">
    <text evidence="1">Belongs to the remorin family.</text>
</comment>
<dbReference type="Gramene" id="AET5Gv20566600.21">
    <property type="protein sequence ID" value="AET5Gv20566600.21"/>
    <property type="gene ID" value="AET5Gv20566600"/>
</dbReference>
<dbReference type="EnsemblPlants" id="AET5Gv20566600.21">
    <property type="protein sequence ID" value="AET5Gv20566600.21"/>
    <property type="gene ID" value="AET5Gv20566600"/>
</dbReference>
<dbReference type="Proteomes" id="UP000015105">
    <property type="component" value="Chromosome 5D"/>
</dbReference>
<feature type="domain" description="Remorin C-terminal" evidence="2">
    <location>
        <begin position="24"/>
        <end position="81"/>
    </location>
</feature>
<dbReference type="AlphaFoldDB" id="A0A453KYY6"/>
<sequence length="92" mass="10495">LLYDGSLFWYSLVDLLLSPYLLSQMKLEKKRSFSLDRILNTLRSAQRKAQGMRDAATASQDEHLCRKAKKTSHVTKNGQIRSLSGCFTCHAF</sequence>
<dbReference type="InterPro" id="IPR005516">
    <property type="entry name" value="Remorin_C"/>
</dbReference>
<evidence type="ECO:0000256" key="1">
    <source>
        <dbReference type="ARBA" id="ARBA00005711"/>
    </source>
</evidence>
<reference evidence="3" key="3">
    <citation type="journal article" date="2017" name="Nature">
        <title>Genome sequence of the progenitor of the wheat D genome Aegilops tauschii.</title>
        <authorList>
            <person name="Luo M.C."/>
            <person name="Gu Y.Q."/>
            <person name="Puiu D."/>
            <person name="Wang H."/>
            <person name="Twardziok S.O."/>
            <person name="Deal K.R."/>
            <person name="Huo N."/>
            <person name="Zhu T."/>
            <person name="Wang L."/>
            <person name="Wang Y."/>
            <person name="McGuire P.E."/>
            <person name="Liu S."/>
            <person name="Long H."/>
            <person name="Ramasamy R.K."/>
            <person name="Rodriguez J.C."/>
            <person name="Van S.L."/>
            <person name="Yuan L."/>
            <person name="Wang Z."/>
            <person name="Xia Z."/>
            <person name="Xiao L."/>
            <person name="Anderson O.D."/>
            <person name="Ouyang S."/>
            <person name="Liang Y."/>
            <person name="Zimin A.V."/>
            <person name="Pertea G."/>
            <person name="Qi P."/>
            <person name="Bennetzen J.L."/>
            <person name="Dai X."/>
            <person name="Dawson M.W."/>
            <person name="Muller H.G."/>
            <person name="Kugler K."/>
            <person name="Rivarola-Duarte L."/>
            <person name="Spannagl M."/>
            <person name="Mayer K.F.X."/>
            <person name="Lu F.H."/>
            <person name="Bevan M.W."/>
            <person name="Leroy P."/>
            <person name="Li P."/>
            <person name="You F.M."/>
            <person name="Sun Q."/>
            <person name="Liu Z."/>
            <person name="Lyons E."/>
            <person name="Wicker T."/>
            <person name="Salzberg S.L."/>
            <person name="Devos K.M."/>
            <person name="Dvorak J."/>
        </authorList>
    </citation>
    <scope>NUCLEOTIDE SEQUENCE [LARGE SCALE GENOMIC DNA]</scope>
    <source>
        <strain evidence="3">cv. AL8/78</strain>
    </source>
</reference>
<dbReference type="Pfam" id="PF03763">
    <property type="entry name" value="Remorin_C"/>
    <property type="match status" value="1"/>
</dbReference>
<keyword evidence="4" id="KW-1185">Reference proteome</keyword>
<evidence type="ECO:0000259" key="2">
    <source>
        <dbReference type="Pfam" id="PF03763"/>
    </source>
</evidence>
<protein>
    <recommendedName>
        <fullName evidence="2">Remorin C-terminal domain-containing protein</fullName>
    </recommendedName>
</protein>
<reference evidence="3" key="4">
    <citation type="submission" date="2019-03" db="UniProtKB">
        <authorList>
            <consortium name="EnsemblPlants"/>
        </authorList>
    </citation>
    <scope>IDENTIFICATION</scope>
</reference>
<reference evidence="4" key="1">
    <citation type="journal article" date="2014" name="Science">
        <title>Ancient hybridizations among the ancestral genomes of bread wheat.</title>
        <authorList>
            <consortium name="International Wheat Genome Sequencing Consortium,"/>
            <person name="Marcussen T."/>
            <person name="Sandve S.R."/>
            <person name="Heier L."/>
            <person name="Spannagl M."/>
            <person name="Pfeifer M."/>
            <person name="Jakobsen K.S."/>
            <person name="Wulff B.B."/>
            <person name="Steuernagel B."/>
            <person name="Mayer K.F."/>
            <person name="Olsen O.A."/>
        </authorList>
    </citation>
    <scope>NUCLEOTIDE SEQUENCE [LARGE SCALE GENOMIC DNA]</scope>
    <source>
        <strain evidence="4">cv. AL8/78</strain>
    </source>
</reference>
<name>A0A453KYY6_AEGTS</name>
<organism evidence="3 4">
    <name type="scientific">Aegilops tauschii subsp. strangulata</name>
    <name type="common">Goatgrass</name>
    <dbReference type="NCBI Taxonomy" id="200361"/>
    <lineage>
        <taxon>Eukaryota</taxon>
        <taxon>Viridiplantae</taxon>
        <taxon>Streptophyta</taxon>
        <taxon>Embryophyta</taxon>
        <taxon>Tracheophyta</taxon>
        <taxon>Spermatophyta</taxon>
        <taxon>Magnoliopsida</taxon>
        <taxon>Liliopsida</taxon>
        <taxon>Poales</taxon>
        <taxon>Poaceae</taxon>
        <taxon>BOP clade</taxon>
        <taxon>Pooideae</taxon>
        <taxon>Triticodae</taxon>
        <taxon>Triticeae</taxon>
        <taxon>Triticinae</taxon>
        <taxon>Aegilops</taxon>
    </lineage>
</organism>
<accession>A0A453KYY6</accession>
<dbReference type="PANTHER" id="PTHR31471">
    <property type="entry name" value="OS02G0116800 PROTEIN"/>
    <property type="match status" value="1"/>
</dbReference>
<reference evidence="3" key="5">
    <citation type="journal article" date="2021" name="G3 (Bethesda)">
        <title>Aegilops tauschii genome assembly Aet v5.0 features greater sequence contiguity and improved annotation.</title>
        <authorList>
            <person name="Wang L."/>
            <person name="Zhu T."/>
            <person name="Rodriguez J.C."/>
            <person name="Deal K.R."/>
            <person name="Dubcovsky J."/>
            <person name="McGuire P.E."/>
            <person name="Lux T."/>
            <person name="Spannagl M."/>
            <person name="Mayer K.F.X."/>
            <person name="Baldrich P."/>
            <person name="Meyers B.C."/>
            <person name="Huo N."/>
            <person name="Gu Y.Q."/>
            <person name="Zhou H."/>
            <person name="Devos K.M."/>
            <person name="Bennetzen J.L."/>
            <person name="Unver T."/>
            <person name="Budak H."/>
            <person name="Gulick P.J."/>
            <person name="Galiba G."/>
            <person name="Kalapos B."/>
            <person name="Nelson D.R."/>
            <person name="Li P."/>
            <person name="You F.M."/>
            <person name="Luo M.C."/>
            <person name="Dvorak J."/>
        </authorList>
    </citation>
    <scope>NUCLEOTIDE SEQUENCE [LARGE SCALE GENOMIC DNA]</scope>
    <source>
        <strain evidence="3">cv. AL8/78</strain>
    </source>
</reference>
<evidence type="ECO:0000313" key="3">
    <source>
        <dbReference type="EnsemblPlants" id="AET5Gv20566600.21"/>
    </source>
</evidence>